<name>A0A645HXP8_9ZZZZ</name>
<dbReference type="Gene3D" id="3.90.1150.10">
    <property type="entry name" value="Aspartate Aminotransferase, domain 1"/>
    <property type="match status" value="1"/>
</dbReference>
<dbReference type="GO" id="GO:0010285">
    <property type="term" value="F:L,L-diaminopimelate aminotransferase activity"/>
    <property type="evidence" value="ECO:0007669"/>
    <property type="project" value="UniProtKB-EC"/>
</dbReference>
<evidence type="ECO:0000256" key="3">
    <source>
        <dbReference type="ARBA" id="ARBA00022679"/>
    </source>
</evidence>
<evidence type="ECO:0000259" key="5">
    <source>
        <dbReference type="Pfam" id="PF00155"/>
    </source>
</evidence>
<keyword evidence="4" id="KW-0663">Pyridoxal phosphate</keyword>
<organism evidence="6">
    <name type="scientific">bioreactor metagenome</name>
    <dbReference type="NCBI Taxonomy" id="1076179"/>
    <lineage>
        <taxon>unclassified sequences</taxon>
        <taxon>metagenomes</taxon>
        <taxon>ecological metagenomes</taxon>
    </lineage>
</organism>
<protein>
    <submittedName>
        <fullName evidence="6">LL-diaminopimelate aminotransferase</fullName>
        <ecNumber evidence="6">2.6.1.83</ecNumber>
    </submittedName>
</protein>
<dbReference type="AlphaFoldDB" id="A0A645HXP8"/>
<evidence type="ECO:0000256" key="4">
    <source>
        <dbReference type="ARBA" id="ARBA00022898"/>
    </source>
</evidence>
<evidence type="ECO:0000256" key="1">
    <source>
        <dbReference type="ARBA" id="ARBA00001933"/>
    </source>
</evidence>
<dbReference type="InterPro" id="IPR015422">
    <property type="entry name" value="PyrdxlP-dep_Trfase_small"/>
</dbReference>
<dbReference type="EC" id="2.6.1.83" evidence="6"/>
<comment type="caution">
    <text evidence="6">The sequence shown here is derived from an EMBL/GenBank/DDBJ whole genome shotgun (WGS) entry which is preliminary data.</text>
</comment>
<dbReference type="GO" id="GO:0030170">
    <property type="term" value="F:pyridoxal phosphate binding"/>
    <property type="evidence" value="ECO:0007669"/>
    <property type="project" value="InterPro"/>
</dbReference>
<sequence>MGAAAVYTPEGKKQVRQQVAHYLKNAKLIYDTLKELGFTVFGGENSPYVWFECPNGMASWEFFDYLLNELNIVGTPGSGFGKNGEGYFRLTGFGDEQETIEAMKRLEKAFANK</sequence>
<keyword evidence="2 6" id="KW-0032">Aminotransferase</keyword>
<evidence type="ECO:0000313" key="6">
    <source>
        <dbReference type="EMBL" id="MPN40944.1"/>
    </source>
</evidence>
<accession>A0A645HXP8</accession>
<proteinExistence type="predicted"/>
<dbReference type="InterPro" id="IPR004839">
    <property type="entry name" value="Aminotransferase_I/II_large"/>
</dbReference>
<evidence type="ECO:0000256" key="2">
    <source>
        <dbReference type="ARBA" id="ARBA00022576"/>
    </source>
</evidence>
<dbReference type="SUPFAM" id="SSF53383">
    <property type="entry name" value="PLP-dependent transferases"/>
    <property type="match status" value="1"/>
</dbReference>
<reference evidence="6" key="1">
    <citation type="submission" date="2019-08" db="EMBL/GenBank/DDBJ databases">
        <authorList>
            <person name="Kucharzyk K."/>
            <person name="Murdoch R.W."/>
            <person name="Higgins S."/>
            <person name="Loffler F."/>
        </authorList>
    </citation>
    <scope>NUCLEOTIDE SEQUENCE</scope>
</reference>
<keyword evidence="3 6" id="KW-0808">Transferase</keyword>
<dbReference type="Pfam" id="PF00155">
    <property type="entry name" value="Aminotran_1_2"/>
    <property type="match status" value="1"/>
</dbReference>
<comment type="cofactor">
    <cofactor evidence="1">
        <name>pyridoxal 5'-phosphate</name>
        <dbReference type="ChEBI" id="CHEBI:597326"/>
    </cofactor>
</comment>
<dbReference type="EMBL" id="VSSQ01097686">
    <property type="protein sequence ID" value="MPN40944.1"/>
    <property type="molecule type" value="Genomic_DNA"/>
</dbReference>
<dbReference type="InterPro" id="IPR019942">
    <property type="entry name" value="DapL/ALD1"/>
</dbReference>
<feature type="domain" description="Aminotransferase class I/classII large" evidence="5">
    <location>
        <begin position="5"/>
        <end position="106"/>
    </location>
</feature>
<gene>
    <name evidence="6" type="primary">dapL_51</name>
    <name evidence="6" type="ORF">SDC9_188484</name>
</gene>
<dbReference type="PANTHER" id="PTHR43144">
    <property type="entry name" value="AMINOTRANSFERASE"/>
    <property type="match status" value="1"/>
</dbReference>
<dbReference type="InterPro" id="IPR015424">
    <property type="entry name" value="PyrdxlP-dep_Trfase"/>
</dbReference>